<dbReference type="eggNOG" id="KOG0118">
    <property type="taxonomic scope" value="Eukaryota"/>
</dbReference>
<dbReference type="OMA" id="NAYAVYT"/>
<feature type="region of interest" description="Disordered" evidence="4">
    <location>
        <begin position="478"/>
        <end position="506"/>
    </location>
</feature>
<protein>
    <recommendedName>
        <fullName evidence="5">RRM domain-containing protein</fullName>
    </recommendedName>
</protein>
<reference evidence="6 7" key="1">
    <citation type="journal article" date="2011" name="Cell">
        <title>Insight into structure and assembly of the nuclear pore complex by utilizing the genome of a eukaryotic thermophile.</title>
        <authorList>
            <person name="Amlacher S."/>
            <person name="Sarges P."/>
            <person name="Flemming D."/>
            <person name="van Noort V."/>
            <person name="Kunze R."/>
            <person name="Devos D.P."/>
            <person name="Arumugam M."/>
            <person name="Bork P."/>
            <person name="Hurt E."/>
        </authorList>
    </citation>
    <scope>NUCLEOTIDE SEQUENCE [LARGE SCALE GENOMIC DNA]</scope>
    <source>
        <strain evidence="7">DSM 1495 / CBS 144.50 / IMI 039719</strain>
    </source>
</reference>
<dbReference type="SUPFAM" id="SSF54928">
    <property type="entry name" value="RNA-binding domain, RBD"/>
    <property type="match status" value="2"/>
</dbReference>
<dbReference type="EMBL" id="GL988048">
    <property type="protein sequence ID" value="EGS17003.1"/>
    <property type="molecule type" value="Genomic_DNA"/>
</dbReference>
<dbReference type="Proteomes" id="UP000008066">
    <property type="component" value="Unassembled WGS sequence"/>
</dbReference>
<dbReference type="RefSeq" id="XP_006697585.1">
    <property type="nucleotide sequence ID" value="XM_006697522.1"/>
</dbReference>
<feature type="compositionally biased region" description="Basic residues" evidence="4">
    <location>
        <begin position="597"/>
        <end position="623"/>
    </location>
</feature>
<dbReference type="GeneID" id="18261366"/>
<dbReference type="SMR" id="G0SHT3"/>
<dbReference type="HOGENOM" id="CLU_006468_3_0_1"/>
<dbReference type="InterPro" id="IPR012677">
    <property type="entry name" value="Nucleotide-bd_a/b_plait_sf"/>
</dbReference>
<feature type="domain" description="RRM" evidence="5">
    <location>
        <begin position="354"/>
        <end position="462"/>
    </location>
</feature>
<feature type="compositionally biased region" description="Basic and acidic residues" evidence="4">
    <location>
        <begin position="168"/>
        <end position="181"/>
    </location>
</feature>
<feature type="compositionally biased region" description="Basic and acidic residues" evidence="4">
    <location>
        <begin position="194"/>
        <end position="210"/>
    </location>
</feature>
<feature type="compositionally biased region" description="Basic and acidic residues" evidence="4">
    <location>
        <begin position="571"/>
        <end position="596"/>
    </location>
</feature>
<dbReference type="KEGG" id="cthr:CTHT_0073280"/>
<keyword evidence="1" id="KW-0677">Repeat</keyword>
<dbReference type="SMART" id="SM00360">
    <property type="entry name" value="RRM"/>
    <property type="match status" value="2"/>
</dbReference>
<dbReference type="InterPro" id="IPR035979">
    <property type="entry name" value="RBD_domain_sf"/>
</dbReference>
<evidence type="ECO:0000259" key="5">
    <source>
        <dbReference type="PROSITE" id="PS50102"/>
    </source>
</evidence>
<sequence>MTKDKPALLLSAKAIDPALDALFSQSAGPVQPPPKTRYAELARKARQESEEKEEEKELEDVESEEEEDASENGEESSEVGSGDEEESEVSEGESDEEDVEDEGENESEPESEADNDDASESASAEEELVTPKAIEEAVLNGTTKEEGRKRKRKLRDEDENLEAAYLERLAREEKEEEERSAKRQKAVDGASLPKEIDEKKADGEADDKSSSGEIPVHEALQPGGTSEIQSELDKANRTVFLSNVSVEAIKDRKAKKILLKHLASPLDKKADPPQKIESIRFRSTPFGTTKIPRRVAYIKKEIMEGTTKSTNAYVVYSTAAAARLAVQHLNGTIVLDRHLRADSVAHPAPIDNRRCVFVGNLGFVDDESVYRTKVEDGKLVTEKKKKGKEPSDVEEGLWRVFGEHAGKVESVRVVRDPATRVGKGFAYVQFYDPNSVESALLLNGKSFPPLLPRELRVSRCKPPHKTARAIEAKQAKAALAAAEAKRKGKKGKGDDEPPTSAQYNPKLSAEAQTLAGRASKLLGKYNAERLVGVPAGKKSKKKEKKTKKAALDPEGAKALAAAVGVAEGKPVKTPEEFVFEGKRASAKDGKPRDLKFRPKKKAKDKVHGSKKSKKEKKKKAGKN</sequence>
<dbReference type="Gene3D" id="3.30.70.330">
    <property type="match status" value="2"/>
</dbReference>
<evidence type="ECO:0000256" key="4">
    <source>
        <dbReference type="SAM" id="MobiDB-lite"/>
    </source>
</evidence>
<proteinExistence type="predicted"/>
<keyword evidence="2 3" id="KW-0694">RNA-binding</keyword>
<keyword evidence="7" id="KW-1185">Reference proteome</keyword>
<accession>G0SHT3</accession>
<dbReference type="PROSITE" id="PS50102">
    <property type="entry name" value="RRM"/>
    <property type="match status" value="1"/>
</dbReference>
<evidence type="ECO:0000256" key="3">
    <source>
        <dbReference type="PROSITE-ProRule" id="PRU00176"/>
    </source>
</evidence>
<dbReference type="GO" id="GO:0003723">
    <property type="term" value="F:RNA binding"/>
    <property type="evidence" value="ECO:0007669"/>
    <property type="project" value="UniProtKB-UniRule"/>
</dbReference>
<feature type="region of interest" description="Disordered" evidence="4">
    <location>
        <begin position="23"/>
        <end position="229"/>
    </location>
</feature>
<gene>
    <name evidence="6" type="ORF">CTHT_0073280</name>
</gene>
<dbReference type="PANTHER" id="PTHR24012">
    <property type="entry name" value="RNA BINDING PROTEIN"/>
    <property type="match status" value="1"/>
</dbReference>
<feature type="region of interest" description="Disordered" evidence="4">
    <location>
        <begin position="533"/>
        <end position="557"/>
    </location>
</feature>
<evidence type="ECO:0000256" key="1">
    <source>
        <dbReference type="ARBA" id="ARBA00022737"/>
    </source>
</evidence>
<dbReference type="OrthoDB" id="442677at2759"/>
<feature type="compositionally biased region" description="Acidic residues" evidence="4">
    <location>
        <begin position="50"/>
        <end position="128"/>
    </location>
</feature>
<dbReference type="AlphaFoldDB" id="G0SHT3"/>
<feature type="region of interest" description="Disordered" evidence="4">
    <location>
        <begin position="571"/>
        <end position="623"/>
    </location>
</feature>
<evidence type="ECO:0000313" key="7">
    <source>
        <dbReference type="Proteomes" id="UP000008066"/>
    </source>
</evidence>
<evidence type="ECO:0000313" key="6">
    <source>
        <dbReference type="EMBL" id="EGS17003.1"/>
    </source>
</evidence>
<dbReference type="InterPro" id="IPR000504">
    <property type="entry name" value="RRM_dom"/>
</dbReference>
<feature type="compositionally biased region" description="Basic residues" evidence="4">
    <location>
        <begin position="537"/>
        <end position="548"/>
    </location>
</feature>
<dbReference type="Pfam" id="PF00076">
    <property type="entry name" value="RRM_1"/>
    <property type="match status" value="1"/>
</dbReference>
<dbReference type="STRING" id="759272.G0SHT3"/>
<name>G0SHT3_CHATD</name>
<organism evidence="7">
    <name type="scientific">Chaetomium thermophilum (strain DSM 1495 / CBS 144.50 / IMI 039719)</name>
    <name type="common">Thermochaetoides thermophila</name>
    <dbReference type="NCBI Taxonomy" id="759272"/>
    <lineage>
        <taxon>Eukaryota</taxon>
        <taxon>Fungi</taxon>
        <taxon>Dikarya</taxon>
        <taxon>Ascomycota</taxon>
        <taxon>Pezizomycotina</taxon>
        <taxon>Sordariomycetes</taxon>
        <taxon>Sordariomycetidae</taxon>
        <taxon>Sordariales</taxon>
        <taxon>Chaetomiaceae</taxon>
        <taxon>Thermochaetoides</taxon>
    </lineage>
</organism>
<evidence type="ECO:0000256" key="2">
    <source>
        <dbReference type="ARBA" id="ARBA00022884"/>
    </source>
</evidence>
<feature type="compositionally biased region" description="Basic and acidic residues" evidence="4">
    <location>
        <begin position="37"/>
        <end position="49"/>
    </location>
</feature>